<dbReference type="PANTHER" id="PTHR43792:SF13">
    <property type="entry name" value="ACETYLTRANSFERASE"/>
    <property type="match status" value="1"/>
</dbReference>
<dbReference type="Proteomes" id="UP000036458">
    <property type="component" value="Chromosome"/>
</dbReference>
<dbReference type="EMBL" id="CP010777">
    <property type="protein sequence ID" value="AKQ45451.1"/>
    <property type="molecule type" value="Genomic_DNA"/>
</dbReference>
<dbReference type="RefSeq" id="WP_048920326.1">
    <property type="nucleotide sequence ID" value="NZ_CP010777.1"/>
</dbReference>
<evidence type="ECO:0000259" key="1">
    <source>
        <dbReference type="PROSITE" id="PS51186"/>
    </source>
</evidence>
<dbReference type="PROSITE" id="PS51186">
    <property type="entry name" value="GNAT"/>
    <property type="match status" value="1"/>
</dbReference>
<dbReference type="GO" id="GO:0016747">
    <property type="term" value="F:acyltransferase activity, transferring groups other than amino-acyl groups"/>
    <property type="evidence" value="ECO:0007669"/>
    <property type="project" value="InterPro"/>
</dbReference>
<dbReference type="Gene3D" id="3.40.630.30">
    <property type="match status" value="1"/>
</dbReference>
<sequence>MIQLKTPRLFIQPLTKTQQELYLANNGSLEKELGLNYTPKKINEDLEDSLKNFFLPLITKHPQHHLFYTLWAMVLKEEQTLVGDLCFKGPPDDDGKVEIGYGTYDGFQKQGLMTEAVAGLVHWCQQQSRIKTLTAETEASNEASEKVLIRNHFTLDCQTRDNSWWIRKVSE</sequence>
<evidence type="ECO:0000313" key="2">
    <source>
        <dbReference type="EMBL" id="AKQ45451.1"/>
    </source>
</evidence>
<accession>A0A0H4W4U5</accession>
<dbReference type="InterPro" id="IPR051531">
    <property type="entry name" value="N-acetyltransferase"/>
</dbReference>
<evidence type="ECO:0000313" key="3">
    <source>
        <dbReference type="Proteomes" id="UP000036458"/>
    </source>
</evidence>
<dbReference type="PATRIC" id="fig|1379910.4.peg.1541"/>
<dbReference type="InterPro" id="IPR000182">
    <property type="entry name" value="GNAT_dom"/>
</dbReference>
<gene>
    <name evidence="2" type="ORF">TH63_07045</name>
</gene>
<organism evidence="2 3">
    <name type="scientific">Rufibacter radiotolerans</name>
    <dbReference type="NCBI Taxonomy" id="1379910"/>
    <lineage>
        <taxon>Bacteria</taxon>
        <taxon>Pseudomonadati</taxon>
        <taxon>Bacteroidota</taxon>
        <taxon>Cytophagia</taxon>
        <taxon>Cytophagales</taxon>
        <taxon>Hymenobacteraceae</taxon>
        <taxon>Rufibacter</taxon>
    </lineage>
</organism>
<reference evidence="2 3" key="1">
    <citation type="submission" date="2015-01" db="EMBL/GenBank/DDBJ databases">
        <title>Rufibacter sp./DG31D/ whole genome sequencing.</title>
        <authorList>
            <person name="Kim M.K."/>
            <person name="Srinivasan S."/>
            <person name="Lee J.-J."/>
        </authorList>
    </citation>
    <scope>NUCLEOTIDE SEQUENCE [LARGE SCALE GENOMIC DNA]</scope>
    <source>
        <strain evidence="2 3">DG31D</strain>
    </source>
</reference>
<dbReference type="Pfam" id="PF13302">
    <property type="entry name" value="Acetyltransf_3"/>
    <property type="match status" value="1"/>
</dbReference>
<dbReference type="KEGG" id="ruf:TH63_07045"/>
<proteinExistence type="predicted"/>
<dbReference type="STRING" id="1379910.TH63_07045"/>
<keyword evidence="3" id="KW-1185">Reference proteome</keyword>
<feature type="domain" description="N-acetyltransferase" evidence="1">
    <location>
        <begin position="9"/>
        <end position="171"/>
    </location>
</feature>
<dbReference type="SUPFAM" id="SSF55729">
    <property type="entry name" value="Acyl-CoA N-acyltransferases (Nat)"/>
    <property type="match status" value="1"/>
</dbReference>
<dbReference type="InterPro" id="IPR016181">
    <property type="entry name" value="Acyl_CoA_acyltransferase"/>
</dbReference>
<name>A0A0H4W4U5_9BACT</name>
<protein>
    <recommendedName>
        <fullName evidence="1">N-acetyltransferase domain-containing protein</fullName>
    </recommendedName>
</protein>
<dbReference type="AlphaFoldDB" id="A0A0H4W4U5"/>
<dbReference type="OrthoDB" id="9811523at2"/>
<dbReference type="PANTHER" id="PTHR43792">
    <property type="entry name" value="GNAT FAMILY, PUTATIVE (AFU_ORTHOLOGUE AFUA_3G00765)-RELATED-RELATED"/>
    <property type="match status" value="1"/>
</dbReference>